<evidence type="ECO:0000313" key="3">
    <source>
        <dbReference type="Proteomes" id="UP000807769"/>
    </source>
</evidence>
<protein>
    <recommendedName>
        <fullName evidence="1">Protein kinase domain-containing protein</fullName>
    </recommendedName>
</protein>
<dbReference type="RefSeq" id="XP_041187550.1">
    <property type="nucleotide sequence ID" value="XM_041341076.1"/>
</dbReference>
<keyword evidence="3" id="KW-1185">Reference proteome</keyword>
<dbReference type="GeneID" id="64635092"/>
<dbReference type="GO" id="GO:0004672">
    <property type="term" value="F:protein kinase activity"/>
    <property type="evidence" value="ECO:0007669"/>
    <property type="project" value="InterPro"/>
</dbReference>
<dbReference type="InterPro" id="IPR040976">
    <property type="entry name" value="Pkinase_fungal"/>
</dbReference>
<dbReference type="Proteomes" id="UP000807769">
    <property type="component" value="Unassembled WGS sequence"/>
</dbReference>
<gene>
    <name evidence="2" type="ORF">BJ212DRAFT_1486109</name>
</gene>
<evidence type="ECO:0000259" key="1">
    <source>
        <dbReference type="PROSITE" id="PS50011"/>
    </source>
</evidence>
<reference evidence="2" key="1">
    <citation type="journal article" date="2020" name="New Phytol.">
        <title>Comparative genomics reveals dynamic genome evolution in host specialist ectomycorrhizal fungi.</title>
        <authorList>
            <person name="Lofgren L.A."/>
            <person name="Nguyen N.H."/>
            <person name="Vilgalys R."/>
            <person name="Ruytinx J."/>
            <person name="Liao H.L."/>
            <person name="Branco S."/>
            <person name="Kuo A."/>
            <person name="LaButti K."/>
            <person name="Lipzen A."/>
            <person name="Andreopoulos W."/>
            <person name="Pangilinan J."/>
            <person name="Riley R."/>
            <person name="Hundley H."/>
            <person name="Na H."/>
            <person name="Barry K."/>
            <person name="Grigoriev I.V."/>
            <person name="Stajich J.E."/>
            <person name="Kennedy P.G."/>
        </authorList>
    </citation>
    <scope>NUCLEOTIDE SEQUENCE</scope>
    <source>
        <strain evidence="2">MN1</strain>
    </source>
</reference>
<dbReference type="OrthoDB" id="5569250at2759"/>
<organism evidence="2 3">
    <name type="scientific">Suillus subaureus</name>
    <dbReference type="NCBI Taxonomy" id="48587"/>
    <lineage>
        <taxon>Eukaryota</taxon>
        <taxon>Fungi</taxon>
        <taxon>Dikarya</taxon>
        <taxon>Basidiomycota</taxon>
        <taxon>Agaricomycotina</taxon>
        <taxon>Agaricomycetes</taxon>
        <taxon>Agaricomycetidae</taxon>
        <taxon>Boletales</taxon>
        <taxon>Suillineae</taxon>
        <taxon>Suillaceae</taxon>
        <taxon>Suillus</taxon>
    </lineage>
</organism>
<dbReference type="InterPro" id="IPR011009">
    <property type="entry name" value="Kinase-like_dom_sf"/>
</dbReference>
<proteinExistence type="predicted"/>
<dbReference type="Pfam" id="PF17667">
    <property type="entry name" value="Pkinase_fungal"/>
    <property type="match status" value="1"/>
</dbReference>
<dbReference type="GO" id="GO:0005524">
    <property type="term" value="F:ATP binding"/>
    <property type="evidence" value="ECO:0007669"/>
    <property type="project" value="InterPro"/>
</dbReference>
<sequence>MKTCSLQCHSCHTQRDERVTHYGLQGRATNVVPVTSNALVKRYENLEDGMVAKIFWGGASRTNESKILKSVEIAKVHDTVKDHIPELLWHHTFTNPTSAIGEALGIPEPTTGSRMLYILVFRKLHPITKKLNNTELFNVWRQCVLCHLTLWKEGVYHRDISPGNLMWYRKNSQLIGVLDDYDLSSLANIVGPQGNERTGTVPFMALELLSPSVQRGEVKHLYRHDLESFMWVFAWIVLRYRQGVLLPRGLRPFDEWATLGAVACGKEKLFFLNNMEASAPSDIDEDIWNFLVDSFLVLKKDADNRYYLRFKRPSSSGEGRQPNAEDSDLDAVLSKFTSLEGWDKLSKST</sequence>
<dbReference type="SUPFAM" id="SSF56112">
    <property type="entry name" value="Protein kinase-like (PK-like)"/>
    <property type="match status" value="1"/>
</dbReference>
<dbReference type="Gene3D" id="1.10.510.10">
    <property type="entry name" value="Transferase(Phosphotransferase) domain 1"/>
    <property type="match status" value="1"/>
</dbReference>
<feature type="domain" description="Protein kinase" evidence="1">
    <location>
        <begin position="1"/>
        <end position="349"/>
    </location>
</feature>
<dbReference type="PANTHER" id="PTHR38248">
    <property type="entry name" value="FUNK1 6"/>
    <property type="match status" value="1"/>
</dbReference>
<dbReference type="AlphaFoldDB" id="A0A9P7DXX6"/>
<dbReference type="PROSITE" id="PS50011">
    <property type="entry name" value="PROTEIN_KINASE_DOM"/>
    <property type="match status" value="1"/>
</dbReference>
<comment type="caution">
    <text evidence="2">The sequence shown here is derived from an EMBL/GenBank/DDBJ whole genome shotgun (WGS) entry which is preliminary data.</text>
</comment>
<accession>A0A9P7DXX6</accession>
<evidence type="ECO:0000313" key="2">
    <source>
        <dbReference type="EMBL" id="KAG1805974.1"/>
    </source>
</evidence>
<dbReference type="InterPro" id="IPR000719">
    <property type="entry name" value="Prot_kinase_dom"/>
</dbReference>
<dbReference type="EMBL" id="JABBWG010000049">
    <property type="protein sequence ID" value="KAG1805974.1"/>
    <property type="molecule type" value="Genomic_DNA"/>
</dbReference>
<name>A0A9P7DXX6_9AGAM</name>
<dbReference type="PANTHER" id="PTHR38248:SF2">
    <property type="entry name" value="FUNK1 11"/>
    <property type="match status" value="1"/>
</dbReference>